<dbReference type="EMBL" id="JAGHQM010001322">
    <property type="protein sequence ID" value="KAH0555866.1"/>
    <property type="molecule type" value="Genomic_DNA"/>
</dbReference>
<reference evidence="16" key="1">
    <citation type="submission" date="2021-03" db="EMBL/GenBank/DDBJ databases">
        <title>Comparative genomics and phylogenomic investigation of the class Geoglossomycetes provide insights into ecological specialization and systematics.</title>
        <authorList>
            <person name="Melie T."/>
            <person name="Pirro S."/>
            <person name="Miller A.N."/>
            <person name="Quandt A."/>
        </authorList>
    </citation>
    <scope>NUCLEOTIDE SEQUENCE</scope>
    <source>
        <strain evidence="16">CAQ_001_2017</strain>
    </source>
</reference>
<dbReference type="CDD" id="cd18787">
    <property type="entry name" value="SF2_C_DEAD"/>
    <property type="match status" value="1"/>
</dbReference>
<evidence type="ECO:0000259" key="15">
    <source>
        <dbReference type="PROSITE" id="PS51194"/>
    </source>
</evidence>
<dbReference type="Gene3D" id="3.40.50.300">
    <property type="entry name" value="P-loop containing nucleotide triphosphate hydrolases"/>
    <property type="match status" value="2"/>
</dbReference>
<organism evidence="16 17">
    <name type="scientific">Trichoglossum hirsutum</name>
    <dbReference type="NCBI Taxonomy" id="265104"/>
    <lineage>
        <taxon>Eukaryota</taxon>
        <taxon>Fungi</taxon>
        <taxon>Dikarya</taxon>
        <taxon>Ascomycota</taxon>
        <taxon>Pezizomycotina</taxon>
        <taxon>Geoglossomycetes</taxon>
        <taxon>Geoglossales</taxon>
        <taxon>Geoglossaceae</taxon>
        <taxon>Trichoglossum</taxon>
    </lineage>
</organism>
<comment type="subunit">
    <text evidence="9">Interacts with the U3 snoRNA and is associated with the 90S and 40S pre-ribosomes.</text>
</comment>
<dbReference type="PANTHER" id="PTHR47959">
    <property type="entry name" value="ATP-DEPENDENT RNA HELICASE RHLE-RELATED"/>
    <property type="match status" value="1"/>
</dbReference>
<comment type="similarity">
    <text evidence="8">Belongs to the DEAD box helicase family. DDX52/ROK1 subfamily.</text>
</comment>
<evidence type="ECO:0000256" key="3">
    <source>
        <dbReference type="ARBA" id="ARBA00022801"/>
    </source>
</evidence>
<dbReference type="GO" id="GO:0003723">
    <property type="term" value="F:RNA binding"/>
    <property type="evidence" value="ECO:0007669"/>
    <property type="project" value="UniProtKB-KW"/>
</dbReference>
<dbReference type="InterPro" id="IPR011545">
    <property type="entry name" value="DEAD/DEAH_box_helicase_dom"/>
</dbReference>
<sequence length="753" mass="82091">MDIFKLLTRSTNIKNAAIASSASTSALPSSGARPNPQLFGNDVGDLYQPKLRGGKRKRGEPAAESSNPISEEPDIFVEKSSRKLGDAISRCQPRSSGVATGEVEGVGSSASNIEILDQEECRRVLRSHKLKITLLSSLEQNNKGRGVKATDIFTSNEKTPTQLFPQPLTSFDQLQSRYKIAGRLLQNIRDQGYDLPTEVQLGSLPLLLESNDAESVEFKKTLKRDDIKGQKTKAQAGIDLLTVAPTGSGKTLSYLIPVLDGLLRERGTQNNSGLDIERGVRAIVIAPTKELANQILNEARKLAVGTGIKATVMRKGMVITKGPDTGGDSNRDCYHSHGLEGGSGDESNSSADDGLEKTRVKGRKKYGGQLVKAQVLISTPLMLLHAVTGDDNDSISTFDLVRYLVLDEADVLLDPLFRSQTLGIWGACRNPHLRVSLWSATMGSSIEALAQSVILNRRQSLGLPATKLIRLVVGLKDSAIPNISHRLIYAANEQGKLLAFRQLLHPTASSDSGPSLRPPFLVFTQTIPRAVALHSELLYDIPAEAGGSSRIAVLHSDLSESQRGCIMSRFREGEIWVLIATDLLARGIDFRGVNGVVNYDVPNSSAAYIHRVGRTGRAGRDGGVAVTLYTKEDIPYIKSVANIIAASGKLGESYGGRGDQQKWLLDVLPTPTKNDKKRLKRHGVEERRASMAMKDAKTARKMRISTRSGFDRRIEHNRNGAVRGRRQSTKHRVDQHSLHSADHSESEWDGFDD</sequence>
<evidence type="ECO:0000313" key="16">
    <source>
        <dbReference type="EMBL" id="KAH0555866.1"/>
    </source>
</evidence>
<keyword evidence="2" id="KW-0547">Nucleotide-binding</keyword>
<dbReference type="InterPro" id="IPR014001">
    <property type="entry name" value="Helicase_ATP-bd"/>
</dbReference>
<name>A0A9P8IIX2_9PEZI</name>
<gene>
    <name evidence="16" type="ORF">GP486_006190</name>
</gene>
<keyword evidence="6" id="KW-0694">RNA-binding</keyword>
<keyword evidence="5" id="KW-0067">ATP-binding</keyword>
<feature type="region of interest" description="Disordered" evidence="13">
    <location>
        <begin position="320"/>
        <end position="356"/>
    </location>
</feature>
<dbReference type="Pfam" id="PF00271">
    <property type="entry name" value="Helicase_C"/>
    <property type="match status" value="1"/>
</dbReference>
<protein>
    <recommendedName>
        <fullName evidence="10">ATP-dependent RNA helicase ROK1</fullName>
        <ecNumber evidence="1">3.6.4.13</ecNumber>
    </recommendedName>
    <alternativeName>
        <fullName evidence="11">ATP-dependent RNA helicase rok1</fullName>
    </alternativeName>
</protein>
<dbReference type="InterPro" id="IPR027417">
    <property type="entry name" value="P-loop_NTPase"/>
</dbReference>
<dbReference type="AlphaFoldDB" id="A0A9P8IIX2"/>
<dbReference type="GO" id="GO:0003724">
    <property type="term" value="F:RNA helicase activity"/>
    <property type="evidence" value="ECO:0007669"/>
    <property type="project" value="UniProtKB-EC"/>
</dbReference>
<evidence type="ECO:0000256" key="12">
    <source>
        <dbReference type="ARBA" id="ARBA00047984"/>
    </source>
</evidence>
<dbReference type="PANTHER" id="PTHR47959:SF15">
    <property type="entry name" value="RNA HELICASE"/>
    <property type="match status" value="1"/>
</dbReference>
<dbReference type="CDD" id="cd17957">
    <property type="entry name" value="DEADc_DDX52"/>
    <property type="match status" value="1"/>
</dbReference>
<evidence type="ECO:0000313" key="17">
    <source>
        <dbReference type="Proteomes" id="UP000750711"/>
    </source>
</evidence>
<feature type="compositionally biased region" description="Basic and acidic residues" evidence="13">
    <location>
        <begin position="709"/>
        <end position="718"/>
    </location>
</feature>
<evidence type="ECO:0000256" key="11">
    <source>
        <dbReference type="ARBA" id="ARBA00024419"/>
    </source>
</evidence>
<evidence type="ECO:0000256" key="4">
    <source>
        <dbReference type="ARBA" id="ARBA00022806"/>
    </source>
</evidence>
<dbReference type="GO" id="GO:0005829">
    <property type="term" value="C:cytosol"/>
    <property type="evidence" value="ECO:0007669"/>
    <property type="project" value="TreeGrafter"/>
</dbReference>
<dbReference type="InterPro" id="IPR050079">
    <property type="entry name" value="DEAD_box_RNA_helicase"/>
</dbReference>
<evidence type="ECO:0000256" key="2">
    <source>
        <dbReference type="ARBA" id="ARBA00022741"/>
    </source>
</evidence>
<feature type="domain" description="Helicase ATP-binding" evidence="14">
    <location>
        <begin position="231"/>
        <end position="460"/>
    </location>
</feature>
<comment type="caution">
    <text evidence="16">The sequence shown here is derived from an EMBL/GenBank/DDBJ whole genome shotgun (WGS) entry which is preliminary data.</text>
</comment>
<dbReference type="Pfam" id="PF00270">
    <property type="entry name" value="DEAD"/>
    <property type="match status" value="2"/>
</dbReference>
<dbReference type="GO" id="GO:0016787">
    <property type="term" value="F:hydrolase activity"/>
    <property type="evidence" value="ECO:0007669"/>
    <property type="project" value="UniProtKB-KW"/>
</dbReference>
<dbReference type="InterPro" id="IPR001650">
    <property type="entry name" value="Helicase_C-like"/>
</dbReference>
<feature type="compositionally biased region" description="Basic and acidic residues" evidence="13">
    <location>
        <begin position="329"/>
        <end position="338"/>
    </location>
</feature>
<dbReference type="SUPFAM" id="SSF52540">
    <property type="entry name" value="P-loop containing nucleoside triphosphate hydrolases"/>
    <property type="match status" value="1"/>
</dbReference>
<evidence type="ECO:0000256" key="13">
    <source>
        <dbReference type="SAM" id="MobiDB-lite"/>
    </source>
</evidence>
<keyword evidence="17" id="KW-1185">Reference proteome</keyword>
<dbReference type="SMART" id="SM00490">
    <property type="entry name" value="HELICc"/>
    <property type="match status" value="1"/>
</dbReference>
<evidence type="ECO:0000256" key="1">
    <source>
        <dbReference type="ARBA" id="ARBA00012552"/>
    </source>
</evidence>
<dbReference type="GO" id="GO:0030490">
    <property type="term" value="P:maturation of SSU-rRNA"/>
    <property type="evidence" value="ECO:0007669"/>
    <property type="project" value="InterPro"/>
</dbReference>
<feature type="region of interest" description="Disordered" evidence="13">
    <location>
        <begin position="706"/>
        <end position="753"/>
    </location>
</feature>
<evidence type="ECO:0000259" key="14">
    <source>
        <dbReference type="PROSITE" id="PS51192"/>
    </source>
</evidence>
<feature type="domain" description="Helicase C-terminal" evidence="15">
    <location>
        <begin position="499"/>
        <end position="665"/>
    </location>
</feature>
<feature type="compositionally biased region" description="Basic and acidic residues" evidence="13">
    <location>
        <begin position="731"/>
        <end position="746"/>
    </location>
</feature>
<comment type="catalytic activity">
    <reaction evidence="12">
        <text>ATP + H2O = ADP + phosphate + H(+)</text>
        <dbReference type="Rhea" id="RHEA:13065"/>
        <dbReference type="ChEBI" id="CHEBI:15377"/>
        <dbReference type="ChEBI" id="CHEBI:15378"/>
        <dbReference type="ChEBI" id="CHEBI:30616"/>
        <dbReference type="ChEBI" id="CHEBI:43474"/>
        <dbReference type="ChEBI" id="CHEBI:456216"/>
        <dbReference type="EC" id="3.6.4.13"/>
    </reaction>
</comment>
<evidence type="ECO:0000256" key="6">
    <source>
        <dbReference type="ARBA" id="ARBA00022884"/>
    </source>
</evidence>
<feature type="region of interest" description="Disordered" evidence="13">
    <location>
        <begin position="20"/>
        <end position="74"/>
    </location>
</feature>
<keyword evidence="4" id="KW-0347">Helicase</keyword>
<dbReference type="PROSITE" id="PS51194">
    <property type="entry name" value="HELICASE_CTER"/>
    <property type="match status" value="1"/>
</dbReference>
<evidence type="ECO:0000256" key="8">
    <source>
        <dbReference type="ARBA" id="ARBA00024355"/>
    </source>
</evidence>
<proteinExistence type="inferred from homology"/>
<dbReference type="PROSITE" id="PS51192">
    <property type="entry name" value="HELICASE_ATP_BIND_1"/>
    <property type="match status" value="1"/>
</dbReference>
<keyword evidence="3" id="KW-0378">Hydrolase</keyword>
<dbReference type="InterPro" id="IPR044764">
    <property type="entry name" value="DDX52/Rok1_DEADc"/>
</dbReference>
<accession>A0A9P8IIX2</accession>
<dbReference type="EC" id="3.6.4.13" evidence="1"/>
<evidence type="ECO:0000256" key="9">
    <source>
        <dbReference type="ARBA" id="ARBA00024367"/>
    </source>
</evidence>
<dbReference type="SMART" id="SM00487">
    <property type="entry name" value="DEXDc"/>
    <property type="match status" value="1"/>
</dbReference>
<comment type="function">
    <text evidence="7">ATP-dependent RNA helicase involved in 40S ribosomal subunit biogenesis. Required for the processing and cleavage of 35S pre-rRNA at sites A0, A1, and A2, leading to mature 18S rRNA.</text>
</comment>
<evidence type="ECO:0000256" key="10">
    <source>
        <dbReference type="ARBA" id="ARBA00024410"/>
    </source>
</evidence>
<evidence type="ECO:0000256" key="7">
    <source>
        <dbReference type="ARBA" id="ARBA00024310"/>
    </source>
</evidence>
<dbReference type="GO" id="GO:0005524">
    <property type="term" value="F:ATP binding"/>
    <property type="evidence" value="ECO:0007669"/>
    <property type="project" value="UniProtKB-KW"/>
</dbReference>
<feature type="compositionally biased region" description="Low complexity" evidence="13">
    <location>
        <begin position="20"/>
        <end position="32"/>
    </location>
</feature>
<evidence type="ECO:0000256" key="5">
    <source>
        <dbReference type="ARBA" id="ARBA00022840"/>
    </source>
</evidence>
<dbReference type="Proteomes" id="UP000750711">
    <property type="component" value="Unassembled WGS sequence"/>
</dbReference>